<dbReference type="Proteomes" id="UP000295468">
    <property type="component" value="Unassembled WGS sequence"/>
</dbReference>
<dbReference type="EC" id="2.7.9.2" evidence="5"/>
<dbReference type="InterPro" id="IPR002192">
    <property type="entry name" value="PPDK_AMP/ATP-bd"/>
</dbReference>
<comment type="cofactor">
    <cofactor evidence="1">
        <name>Mg(2+)</name>
        <dbReference type="ChEBI" id="CHEBI:18420"/>
    </cofactor>
</comment>
<evidence type="ECO:0000256" key="2">
    <source>
        <dbReference type="ARBA" id="ARBA00002988"/>
    </source>
</evidence>
<keyword evidence="15" id="KW-0732">Signal</keyword>
<name>A0A4R6TLJ1_9FLAO</name>
<dbReference type="GO" id="GO:0046872">
    <property type="term" value="F:metal ion binding"/>
    <property type="evidence" value="ECO:0007669"/>
    <property type="project" value="UniProtKB-KW"/>
</dbReference>
<comment type="catalytic activity">
    <reaction evidence="14">
        <text>pyruvate + ATP + H2O = phosphoenolpyruvate + AMP + phosphate + 2 H(+)</text>
        <dbReference type="Rhea" id="RHEA:11364"/>
        <dbReference type="ChEBI" id="CHEBI:15361"/>
        <dbReference type="ChEBI" id="CHEBI:15377"/>
        <dbReference type="ChEBI" id="CHEBI:15378"/>
        <dbReference type="ChEBI" id="CHEBI:30616"/>
        <dbReference type="ChEBI" id="CHEBI:43474"/>
        <dbReference type="ChEBI" id="CHEBI:58702"/>
        <dbReference type="ChEBI" id="CHEBI:456215"/>
        <dbReference type="EC" id="2.7.9.2"/>
    </reaction>
</comment>
<dbReference type="PANTHER" id="PTHR43030:SF1">
    <property type="entry name" value="PHOSPHOENOLPYRUVATE SYNTHASE"/>
    <property type="match status" value="1"/>
</dbReference>
<evidence type="ECO:0000313" key="18">
    <source>
        <dbReference type="Proteomes" id="UP000295468"/>
    </source>
</evidence>
<comment type="pathway">
    <text evidence="3">Carbohydrate biosynthesis; gluconeogenesis.</text>
</comment>
<evidence type="ECO:0000256" key="3">
    <source>
        <dbReference type="ARBA" id="ARBA00004742"/>
    </source>
</evidence>
<gene>
    <name evidence="17" type="ORF">CLV82_2080</name>
</gene>
<evidence type="ECO:0000256" key="8">
    <source>
        <dbReference type="ARBA" id="ARBA00022723"/>
    </source>
</evidence>
<dbReference type="SUPFAM" id="SSF56059">
    <property type="entry name" value="Glutathione synthetase ATP-binding domain-like"/>
    <property type="match status" value="1"/>
</dbReference>
<sequence>MKYYNTLLSCLFFLFLFQLGAQEIPNSTVEKYIEDYKKDPRGPYLRIRWFCNDGSIREPRDPCPDNIGGGIQHASYKPDVVALGKKNKLYFGQILAATEIEDFWYDDDNQSRLKQYQLGRYLASVDDGWILRKAQYYRGAVQAEDEQAWGINFYQKIFSVDSLLRQHYYLLRQSLRDVPHSGDTNVAQEMRSQSKVISEEYTPFMDARIKIHGKPEPKDIGMVRNFLEKHQSKLSPELLKRMKELLETMKEFHSPVSMAELSRRIGDIKGDNNFTTEFKAALMALDRETDAKTVVKGLADLLCEIRENITSIEKPRDRLLIMDLSIELENELIKRSQEWKPTDLRQLLSKIYTLSYASMGSGLLEMHEWESINDLLLVQDNTEKLSMDRLQEFQRGARSVVEWSAAMVKAVYGTEVDRYAEFEPMARTFLDDRIRSSVSLGLGESVSRLGDYISEKSSLENKVFSIADQGAVRGLNPGYAKGTLVVVAGDPEAIEVDSDKIYVFQRPPSDLKPVAGIMTVSEGNLVSHVQLLARNLGIPNAALSERNLRDLMAKNGSEVFYAVTPAGNVVMKAATSMSAEESALFSTKSRNNSKITVPTENINTTAERVLSLREVDAEDSGKLCGPKAANLGELKKLFPEQVVEGLVIPFGIFRQHMNQQMPGKGMCYWEFLTATFEKASEMRKAGVADEQVEEYQLSNLKVLADAIREINLSAEFMAELEEQFTAILGGKMGTVPVFLRSDTNMEDLKEFTGAGLNLTLFNILEREKILQGIKNVWASPYSERSFKWRQSYLLNPENVYPSILIIPSVDVDYSGVMITKGINIGEEKDLTIAFSRGAGGAVDGQSAETYLVTENGWQLLSPARQPDYIRLPASGGVKKHYATFEEPILNPGNIESIRNIAAEIRNKIPGSGEADYKGAYDVELGFKNNKLWLFQIRPFVENTNARTSEYLNSISPKKPANLTISLDTKI</sequence>
<proteinExistence type="inferred from homology"/>
<dbReference type="InterPro" id="IPR013815">
    <property type="entry name" value="ATP_grasp_subdomain_1"/>
</dbReference>
<accession>A0A4R6TLJ1</accession>
<dbReference type="RefSeq" id="WP_133644203.1">
    <property type="nucleotide sequence ID" value="NZ_SNYI01000002.1"/>
</dbReference>
<evidence type="ECO:0000256" key="11">
    <source>
        <dbReference type="ARBA" id="ARBA00022840"/>
    </source>
</evidence>
<keyword evidence="8" id="KW-0479">Metal-binding</keyword>
<evidence type="ECO:0000256" key="5">
    <source>
        <dbReference type="ARBA" id="ARBA00011996"/>
    </source>
</evidence>
<evidence type="ECO:0000256" key="15">
    <source>
        <dbReference type="SAM" id="SignalP"/>
    </source>
</evidence>
<dbReference type="GO" id="GO:0005524">
    <property type="term" value="F:ATP binding"/>
    <property type="evidence" value="ECO:0007669"/>
    <property type="project" value="UniProtKB-KW"/>
</dbReference>
<comment type="function">
    <text evidence="2">Catalyzes the phosphorylation of pyruvate to phosphoenolpyruvate.</text>
</comment>
<evidence type="ECO:0000256" key="9">
    <source>
        <dbReference type="ARBA" id="ARBA00022741"/>
    </source>
</evidence>
<evidence type="ECO:0000256" key="12">
    <source>
        <dbReference type="ARBA" id="ARBA00022842"/>
    </source>
</evidence>
<dbReference type="AlphaFoldDB" id="A0A4R6TLJ1"/>
<evidence type="ECO:0000256" key="13">
    <source>
        <dbReference type="ARBA" id="ARBA00033470"/>
    </source>
</evidence>
<evidence type="ECO:0000256" key="1">
    <source>
        <dbReference type="ARBA" id="ARBA00001946"/>
    </source>
</evidence>
<evidence type="ECO:0000256" key="10">
    <source>
        <dbReference type="ARBA" id="ARBA00022777"/>
    </source>
</evidence>
<dbReference type="Pfam" id="PF01326">
    <property type="entry name" value="PPDK_N"/>
    <property type="match status" value="1"/>
</dbReference>
<dbReference type="GO" id="GO:0008986">
    <property type="term" value="F:pyruvate, water dikinase activity"/>
    <property type="evidence" value="ECO:0007669"/>
    <property type="project" value="UniProtKB-EC"/>
</dbReference>
<dbReference type="Gene3D" id="3.30.470.20">
    <property type="entry name" value="ATP-grasp fold, B domain"/>
    <property type="match status" value="1"/>
</dbReference>
<keyword evidence="10 17" id="KW-0418">Kinase</keyword>
<protein>
    <recommendedName>
        <fullName evidence="6">Phosphoenolpyruvate synthase</fullName>
        <ecNumber evidence="5">2.7.9.2</ecNumber>
    </recommendedName>
    <alternativeName>
        <fullName evidence="13">Pyruvate, water dikinase</fullName>
    </alternativeName>
</protein>
<keyword evidence="11" id="KW-0067">ATP-binding</keyword>
<dbReference type="InterPro" id="IPR006319">
    <property type="entry name" value="PEP_synth"/>
</dbReference>
<keyword evidence="17" id="KW-0670">Pyruvate</keyword>
<evidence type="ECO:0000256" key="4">
    <source>
        <dbReference type="ARBA" id="ARBA00007837"/>
    </source>
</evidence>
<evidence type="ECO:0000256" key="7">
    <source>
        <dbReference type="ARBA" id="ARBA00022679"/>
    </source>
</evidence>
<comment type="caution">
    <text evidence="17">The sequence shown here is derived from an EMBL/GenBank/DDBJ whole genome shotgun (WGS) entry which is preliminary data.</text>
</comment>
<evidence type="ECO:0000256" key="6">
    <source>
        <dbReference type="ARBA" id="ARBA00021623"/>
    </source>
</evidence>
<feature type="signal peptide" evidence="15">
    <location>
        <begin position="1"/>
        <end position="21"/>
    </location>
</feature>
<keyword evidence="7" id="KW-0808">Transferase</keyword>
<keyword evidence="9" id="KW-0547">Nucleotide-binding</keyword>
<dbReference type="PANTHER" id="PTHR43030">
    <property type="entry name" value="PHOSPHOENOLPYRUVATE SYNTHASE"/>
    <property type="match status" value="1"/>
</dbReference>
<feature type="chain" id="PRO_5020937489" description="Phosphoenolpyruvate synthase" evidence="15">
    <location>
        <begin position="22"/>
        <end position="970"/>
    </location>
</feature>
<dbReference type="EMBL" id="SNYI01000002">
    <property type="protein sequence ID" value="TDQ31372.1"/>
    <property type="molecule type" value="Genomic_DNA"/>
</dbReference>
<comment type="similarity">
    <text evidence="4">Belongs to the PEP-utilizing enzyme family.</text>
</comment>
<organism evidence="17 18">
    <name type="scientific">Zeaxanthinibacter enoshimensis</name>
    <dbReference type="NCBI Taxonomy" id="392009"/>
    <lineage>
        <taxon>Bacteria</taxon>
        <taxon>Pseudomonadati</taxon>
        <taxon>Bacteroidota</taxon>
        <taxon>Flavobacteriia</taxon>
        <taxon>Flavobacteriales</taxon>
        <taxon>Flavobacteriaceae</taxon>
        <taxon>Zeaxanthinibacter</taxon>
    </lineage>
</organism>
<evidence type="ECO:0000313" key="17">
    <source>
        <dbReference type="EMBL" id="TDQ31372.1"/>
    </source>
</evidence>
<evidence type="ECO:0000256" key="14">
    <source>
        <dbReference type="ARBA" id="ARBA00047700"/>
    </source>
</evidence>
<keyword evidence="18" id="KW-1185">Reference proteome</keyword>
<reference evidence="17 18" key="1">
    <citation type="submission" date="2019-03" db="EMBL/GenBank/DDBJ databases">
        <title>Genomic Encyclopedia of Archaeal and Bacterial Type Strains, Phase II (KMG-II): from individual species to whole genera.</title>
        <authorList>
            <person name="Goeker M."/>
        </authorList>
    </citation>
    <scope>NUCLEOTIDE SEQUENCE [LARGE SCALE GENOMIC DNA]</scope>
    <source>
        <strain evidence="17 18">DSM 18435</strain>
    </source>
</reference>
<dbReference type="Gene3D" id="3.30.1490.20">
    <property type="entry name" value="ATP-grasp fold, A domain"/>
    <property type="match status" value="1"/>
</dbReference>
<evidence type="ECO:0000259" key="16">
    <source>
        <dbReference type="Pfam" id="PF01326"/>
    </source>
</evidence>
<dbReference type="OrthoDB" id="1108665at2"/>
<keyword evidence="12" id="KW-0460">Magnesium</keyword>
<feature type="domain" description="Pyruvate phosphate dikinase AMP/ATP-binding" evidence="16">
    <location>
        <begin position="623"/>
        <end position="946"/>
    </location>
</feature>